<feature type="compositionally biased region" description="Basic and acidic residues" evidence="5">
    <location>
        <begin position="68"/>
        <end position="79"/>
    </location>
</feature>
<keyword evidence="3" id="KW-0862">Zinc</keyword>
<dbReference type="SMART" id="SM00575">
    <property type="entry name" value="ZnF_PMZ"/>
    <property type="match status" value="1"/>
</dbReference>
<protein>
    <submittedName>
        <fullName evidence="7">SWIM-type domain-containing protein</fullName>
    </submittedName>
</protein>
<dbReference type="Pfam" id="PF04434">
    <property type="entry name" value="SWIM"/>
    <property type="match status" value="1"/>
</dbReference>
<dbReference type="Proteomes" id="UP001604336">
    <property type="component" value="Unassembled WGS sequence"/>
</dbReference>
<dbReference type="AlphaFoldDB" id="A0ABD1P2M8"/>
<reference evidence="8" key="1">
    <citation type="submission" date="2024-07" db="EMBL/GenBank/DDBJ databases">
        <title>Two chromosome-level genome assemblies of Korean endemic species Abeliophyllum distichum and Forsythia ovata (Oleaceae).</title>
        <authorList>
            <person name="Jang H."/>
        </authorList>
    </citation>
    <scope>NUCLEOTIDE SEQUENCE [LARGE SCALE GENOMIC DNA]</scope>
</reference>
<keyword evidence="1" id="KW-0479">Metal-binding</keyword>
<feature type="compositionally biased region" description="Basic and acidic residues" evidence="5">
    <location>
        <begin position="16"/>
        <end position="36"/>
    </location>
</feature>
<name>A0ABD1P2M8_9LAMI</name>
<dbReference type="Pfam" id="PF03108">
    <property type="entry name" value="DBD_Tnp_Mut"/>
    <property type="match status" value="1"/>
</dbReference>
<feature type="domain" description="SWIM-type" evidence="6">
    <location>
        <begin position="501"/>
        <end position="544"/>
    </location>
</feature>
<evidence type="ECO:0000256" key="1">
    <source>
        <dbReference type="ARBA" id="ARBA00022723"/>
    </source>
</evidence>
<evidence type="ECO:0000256" key="3">
    <source>
        <dbReference type="ARBA" id="ARBA00022833"/>
    </source>
</evidence>
<dbReference type="Pfam" id="PF10551">
    <property type="entry name" value="MULE"/>
    <property type="match status" value="1"/>
</dbReference>
<organism evidence="7 8">
    <name type="scientific">Abeliophyllum distichum</name>
    <dbReference type="NCBI Taxonomy" id="126358"/>
    <lineage>
        <taxon>Eukaryota</taxon>
        <taxon>Viridiplantae</taxon>
        <taxon>Streptophyta</taxon>
        <taxon>Embryophyta</taxon>
        <taxon>Tracheophyta</taxon>
        <taxon>Spermatophyta</taxon>
        <taxon>Magnoliopsida</taxon>
        <taxon>eudicotyledons</taxon>
        <taxon>Gunneridae</taxon>
        <taxon>Pentapetalae</taxon>
        <taxon>asterids</taxon>
        <taxon>lamiids</taxon>
        <taxon>Lamiales</taxon>
        <taxon>Oleaceae</taxon>
        <taxon>Forsythieae</taxon>
        <taxon>Abeliophyllum</taxon>
    </lineage>
</organism>
<accession>A0ABD1P2M8</accession>
<dbReference type="InterPro" id="IPR018289">
    <property type="entry name" value="MULE_transposase_dom"/>
</dbReference>
<evidence type="ECO:0000256" key="2">
    <source>
        <dbReference type="ARBA" id="ARBA00022771"/>
    </source>
</evidence>
<dbReference type="GO" id="GO:0008270">
    <property type="term" value="F:zinc ion binding"/>
    <property type="evidence" value="ECO:0007669"/>
    <property type="project" value="UniProtKB-KW"/>
</dbReference>
<gene>
    <name evidence="7" type="ORF">Adt_46073</name>
</gene>
<keyword evidence="8" id="KW-1185">Reference proteome</keyword>
<dbReference type="EMBL" id="JBFOLK010000033">
    <property type="protein sequence ID" value="KAL2458132.1"/>
    <property type="molecule type" value="Genomic_DNA"/>
</dbReference>
<dbReference type="PANTHER" id="PTHR31973">
    <property type="entry name" value="POLYPROTEIN, PUTATIVE-RELATED"/>
    <property type="match status" value="1"/>
</dbReference>
<evidence type="ECO:0000256" key="5">
    <source>
        <dbReference type="SAM" id="MobiDB-lite"/>
    </source>
</evidence>
<dbReference type="PANTHER" id="PTHR31973:SF199">
    <property type="entry name" value="SWIM-TYPE DOMAIN-CONTAINING PROTEIN"/>
    <property type="match status" value="1"/>
</dbReference>
<feature type="compositionally biased region" description="Acidic residues" evidence="5">
    <location>
        <begin position="37"/>
        <end position="52"/>
    </location>
</feature>
<feature type="region of interest" description="Disordered" evidence="5">
    <location>
        <begin position="16"/>
        <end position="124"/>
    </location>
</feature>
<proteinExistence type="predicted"/>
<evidence type="ECO:0000259" key="6">
    <source>
        <dbReference type="PROSITE" id="PS50966"/>
    </source>
</evidence>
<dbReference type="InterPro" id="IPR004332">
    <property type="entry name" value="Transposase_MuDR"/>
</dbReference>
<dbReference type="InterPro" id="IPR007527">
    <property type="entry name" value="Znf_SWIM"/>
</dbReference>
<keyword evidence="2 4" id="KW-0863">Zinc-finger</keyword>
<dbReference type="InterPro" id="IPR006564">
    <property type="entry name" value="Znf_PMZ"/>
</dbReference>
<sequence>MESLYGYNLQQMMVRKDESNLKGPTVKDRNDGHISVEEEDVEVENHDEEERAVEDGGLLIESDYEMEEEHKSTNEDDNRIINFDFEFGTTDGQQPKDSDTEYEDSNDLQSVDSEDDAETSSRKRSRLDAFNPLTDLENPTFIIGMTFESKAMLKSAIIAHLVKNNREIKYKKDDANKLRAICKGDCPWVLYATKEHKKTSFAIKTYTKGHTCAMVYKNFGVNSTYLDERTTTQVQGHAGEIQDDLLLPWTTERWFLRGCRRVNGLDGYFLKIEHGRQLLTAVGVDRNNGMYLLAYAVVEIENGENWRWFLGLLKDDLHMNNSHDWTFISDKQKGLVSAIKLLFEHSEHRTCVRHLYNNFSATHKGIALKNCLWDAARATTETQWLEYMQSMLDIEPVAYGWLESKPASHWTNSHFREWTNCDMLFNNLCESFNNTIVNTREKPILTMLEEIRVYLMKRIVVRREAYDKWIAEVGPRIQKILEKNSKQARMGWADYSRNKKFQVKHNLGDALHAIDLRAKTCTCRSWQLTGIPCFHVIASVVSRGLTVIGLRRRHLQEGGKHEDIYVINFSHNGAQVVA</sequence>
<evidence type="ECO:0000313" key="8">
    <source>
        <dbReference type="Proteomes" id="UP001604336"/>
    </source>
</evidence>
<feature type="compositionally biased region" description="Acidic residues" evidence="5">
    <location>
        <begin position="100"/>
        <end position="118"/>
    </location>
</feature>
<evidence type="ECO:0000313" key="7">
    <source>
        <dbReference type="EMBL" id="KAL2458132.1"/>
    </source>
</evidence>
<comment type="caution">
    <text evidence="7">The sequence shown here is derived from an EMBL/GenBank/DDBJ whole genome shotgun (WGS) entry which is preliminary data.</text>
</comment>
<evidence type="ECO:0000256" key="4">
    <source>
        <dbReference type="PROSITE-ProRule" id="PRU00325"/>
    </source>
</evidence>
<dbReference type="PROSITE" id="PS50966">
    <property type="entry name" value="ZF_SWIM"/>
    <property type="match status" value="1"/>
</dbReference>